<dbReference type="PROSITE" id="PS50109">
    <property type="entry name" value="HIS_KIN"/>
    <property type="match status" value="1"/>
</dbReference>
<dbReference type="EMBL" id="JBHULM010000007">
    <property type="protein sequence ID" value="MFD2541375.1"/>
    <property type="molecule type" value="Genomic_DNA"/>
</dbReference>
<dbReference type="InterPro" id="IPR003018">
    <property type="entry name" value="GAF"/>
</dbReference>
<dbReference type="InterPro" id="IPR050351">
    <property type="entry name" value="BphY/WalK/GraS-like"/>
</dbReference>
<feature type="domain" description="Histidine kinase" evidence="9">
    <location>
        <begin position="187"/>
        <end position="401"/>
    </location>
</feature>
<dbReference type="SMART" id="SM00388">
    <property type="entry name" value="HisKA"/>
    <property type="match status" value="1"/>
</dbReference>
<dbReference type="Proteomes" id="UP001597467">
    <property type="component" value="Unassembled WGS sequence"/>
</dbReference>
<dbReference type="Pfam" id="PF00512">
    <property type="entry name" value="HisKA"/>
    <property type="match status" value="1"/>
</dbReference>
<reference evidence="11" key="1">
    <citation type="journal article" date="2019" name="Int. J. Syst. Evol. Microbiol.">
        <title>The Global Catalogue of Microorganisms (GCM) 10K type strain sequencing project: providing services to taxonomists for standard genome sequencing and annotation.</title>
        <authorList>
            <consortium name="The Broad Institute Genomics Platform"/>
            <consortium name="The Broad Institute Genome Sequencing Center for Infectious Disease"/>
            <person name="Wu L."/>
            <person name="Ma J."/>
        </authorList>
    </citation>
    <scope>NUCLEOTIDE SEQUENCE [LARGE SCALE GENOMIC DNA]</scope>
    <source>
        <strain evidence="11">KCTC 42808</strain>
    </source>
</reference>
<dbReference type="Gene3D" id="1.10.287.130">
    <property type="match status" value="1"/>
</dbReference>
<evidence type="ECO:0000256" key="3">
    <source>
        <dbReference type="ARBA" id="ARBA00022553"/>
    </source>
</evidence>
<dbReference type="SUPFAM" id="SSF55874">
    <property type="entry name" value="ATPase domain of HSP90 chaperone/DNA topoisomerase II/histidine kinase"/>
    <property type="match status" value="1"/>
</dbReference>
<dbReference type="Gene3D" id="3.30.565.10">
    <property type="entry name" value="Histidine kinase-like ATPase, C-terminal domain"/>
    <property type="match status" value="1"/>
</dbReference>
<evidence type="ECO:0000256" key="5">
    <source>
        <dbReference type="ARBA" id="ARBA00022741"/>
    </source>
</evidence>
<keyword evidence="5" id="KW-0547">Nucleotide-binding</keyword>
<evidence type="ECO:0000256" key="6">
    <source>
        <dbReference type="ARBA" id="ARBA00022777"/>
    </source>
</evidence>
<dbReference type="SMART" id="SM00065">
    <property type="entry name" value="GAF"/>
    <property type="match status" value="1"/>
</dbReference>
<dbReference type="Pfam" id="PF02518">
    <property type="entry name" value="HATPase_c"/>
    <property type="match status" value="1"/>
</dbReference>
<evidence type="ECO:0000259" key="9">
    <source>
        <dbReference type="PROSITE" id="PS50109"/>
    </source>
</evidence>
<accession>A0ABW5K0Y9</accession>
<dbReference type="CDD" id="cd00082">
    <property type="entry name" value="HisKA"/>
    <property type="match status" value="1"/>
</dbReference>
<evidence type="ECO:0000313" key="11">
    <source>
        <dbReference type="Proteomes" id="UP001597467"/>
    </source>
</evidence>
<comment type="caution">
    <text evidence="10">The sequence shown here is derived from an EMBL/GenBank/DDBJ whole genome shotgun (WGS) entry which is preliminary data.</text>
</comment>
<name>A0ABW5K0Y9_9FLAO</name>
<dbReference type="InterPro" id="IPR029016">
    <property type="entry name" value="GAF-like_dom_sf"/>
</dbReference>
<sequence length="404" mass="45857">MITPELPENEYERQLEVNKYQLLDTLPEESYDNITALMAYICDVPISLVTLLDNNRNFLKSHHGVPFNESPREISFCGHAINSEELITIVEDSRKDERFHDNPLVTDYQAVFYAGATLINSEGYKLGTLCVYDTKPRILTSEQKNALLAMSKQVTNLFEQRYQNIKLIELQESLKKRNEDLKKFANVVSHDLKSPLANIISLTELLEEENKGKLDEESRQYLEYLKSSSNSLKNYVDGLLNFYQSDELLKNRTQDILIQDIFKELKNITDSDERVSFHIKGNCKVIITNKSALMQVLINLVTNAIKYNSKPQAEIEIDISENEFQYKLSVSDNGDGIPKEFINNIFNLFSVVGVEDKDGNIGTGIGLASVKKIIVSLGGEINVESKLEEGSVFTFTISKKKQAS</sequence>
<evidence type="ECO:0000313" key="10">
    <source>
        <dbReference type="EMBL" id="MFD2541375.1"/>
    </source>
</evidence>
<dbReference type="SUPFAM" id="SSF55781">
    <property type="entry name" value="GAF domain-like"/>
    <property type="match status" value="1"/>
</dbReference>
<dbReference type="SMART" id="SM00387">
    <property type="entry name" value="HATPase_c"/>
    <property type="match status" value="1"/>
</dbReference>
<dbReference type="InterPro" id="IPR036097">
    <property type="entry name" value="HisK_dim/P_sf"/>
</dbReference>
<proteinExistence type="predicted"/>
<dbReference type="PANTHER" id="PTHR42878:SF7">
    <property type="entry name" value="SENSOR HISTIDINE KINASE GLRK"/>
    <property type="match status" value="1"/>
</dbReference>
<keyword evidence="4" id="KW-0808">Transferase</keyword>
<evidence type="ECO:0000256" key="4">
    <source>
        <dbReference type="ARBA" id="ARBA00022679"/>
    </source>
</evidence>
<dbReference type="SUPFAM" id="SSF47384">
    <property type="entry name" value="Homodimeric domain of signal transducing histidine kinase"/>
    <property type="match status" value="1"/>
</dbReference>
<keyword evidence="3" id="KW-0597">Phosphoprotein</keyword>
<dbReference type="PANTHER" id="PTHR42878">
    <property type="entry name" value="TWO-COMPONENT HISTIDINE KINASE"/>
    <property type="match status" value="1"/>
</dbReference>
<dbReference type="EC" id="2.7.13.3" evidence="2"/>
<dbReference type="PRINTS" id="PR00344">
    <property type="entry name" value="BCTRLSENSOR"/>
</dbReference>
<keyword evidence="6" id="KW-0418">Kinase</keyword>
<dbReference type="Pfam" id="PF01590">
    <property type="entry name" value="GAF"/>
    <property type="match status" value="1"/>
</dbReference>
<dbReference type="InterPro" id="IPR004358">
    <property type="entry name" value="Sig_transdc_His_kin-like_C"/>
</dbReference>
<keyword evidence="8" id="KW-0902">Two-component regulatory system</keyword>
<dbReference type="InterPro" id="IPR003594">
    <property type="entry name" value="HATPase_dom"/>
</dbReference>
<dbReference type="CDD" id="cd00075">
    <property type="entry name" value="HATPase"/>
    <property type="match status" value="1"/>
</dbReference>
<dbReference type="InterPro" id="IPR036890">
    <property type="entry name" value="HATPase_C_sf"/>
</dbReference>
<organism evidence="10 11">
    <name type="scientific">Lacinutrix gracilariae</name>
    <dbReference type="NCBI Taxonomy" id="1747198"/>
    <lineage>
        <taxon>Bacteria</taxon>
        <taxon>Pseudomonadati</taxon>
        <taxon>Bacteroidota</taxon>
        <taxon>Flavobacteriia</taxon>
        <taxon>Flavobacteriales</taxon>
        <taxon>Flavobacteriaceae</taxon>
        <taxon>Lacinutrix</taxon>
    </lineage>
</organism>
<keyword evidence="11" id="KW-1185">Reference proteome</keyword>
<dbReference type="Gene3D" id="3.30.450.40">
    <property type="match status" value="1"/>
</dbReference>
<dbReference type="GO" id="GO:0005524">
    <property type="term" value="F:ATP binding"/>
    <property type="evidence" value="ECO:0007669"/>
    <property type="project" value="UniProtKB-KW"/>
</dbReference>
<comment type="catalytic activity">
    <reaction evidence="1">
        <text>ATP + protein L-histidine = ADP + protein N-phospho-L-histidine.</text>
        <dbReference type="EC" id="2.7.13.3"/>
    </reaction>
</comment>
<evidence type="ECO:0000256" key="7">
    <source>
        <dbReference type="ARBA" id="ARBA00022840"/>
    </source>
</evidence>
<evidence type="ECO:0000256" key="1">
    <source>
        <dbReference type="ARBA" id="ARBA00000085"/>
    </source>
</evidence>
<keyword evidence="7 10" id="KW-0067">ATP-binding</keyword>
<evidence type="ECO:0000256" key="2">
    <source>
        <dbReference type="ARBA" id="ARBA00012438"/>
    </source>
</evidence>
<gene>
    <name evidence="10" type="ORF">ACFSSB_03525</name>
</gene>
<dbReference type="InterPro" id="IPR003661">
    <property type="entry name" value="HisK_dim/P_dom"/>
</dbReference>
<protein>
    <recommendedName>
        <fullName evidence="2">histidine kinase</fullName>
        <ecNumber evidence="2">2.7.13.3</ecNumber>
    </recommendedName>
</protein>
<evidence type="ECO:0000256" key="8">
    <source>
        <dbReference type="ARBA" id="ARBA00023012"/>
    </source>
</evidence>
<dbReference type="RefSeq" id="WP_379901019.1">
    <property type="nucleotide sequence ID" value="NZ_JBHULM010000007.1"/>
</dbReference>
<dbReference type="InterPro" id="IPR005467">
    <property type="entry name" value="His_kinase_dom"/>
</dbReference>